<dbReference type="RefSeq" id="WP_249248927.1">
    <property type="nucleotide sequence ID" value="NZ_JAKIKT010000003.1"/>
</dbReference>
<dbReference type="InterPro" id="IPR001544">
    <property type="entry name" value="Aminotrans_IV"/>
</dbReference>
<evidence type="ECO:0000256" key="1">
    <source>
        <dbReference type="ARBA" id="ARBA00001933"/>
    </source>
</evidence>
<evidence type="ECO:0000256" key="5">
    <source>
        <dbReference type="ARBA" id="ARBA00022909"/>
    </source>
</evidence>
<evidence type="ECO:0000256" key="7">
    <source>
        <dbReference type="ARBA" id="ARBA00035633"/>
    </source>
</evidence>
<dbReference type="PANTHER" id="PTHR42743">
    <property type="entry name" value="AMINO-ACID AMINOTRANSFERASE"/>
    <property type="match status" value="1"/>
</dbReference>
<evidence type="ECO:0000256" key="6">
    <source>
        <dbReference type="ARBA" id="ARBA00023239"/>
    </source>
</evidence>
<comment type="subunit">
    <text evidence="3">Homodimer.</text>
</comment>
<gene>
    <name evidence="11" type="primary">pabC</name>
    <name evidence="11" type="ORF">L2725_10550</name>
</gene>
<organism evidence="11 12">
    <name type="scientific">Shewanella corallii</name>
    <dbReference type="NCBI Taxonomy" id="560080"/>
    <lineage>
        <taxon>Bacteria</taxon>
        <taxon>Pseudomonadati</taxon>
        <taxon>Pseudomonadota</taxon>
        <taxon>Gammaproteobacteria</taxon>
        <taxon>Alteromonadales</taxon>
        <taxon>Shewanellaceae</taxon>
        <taxon>Shewanella</taxon>
    </lineage>
</organism>
<dbReference type="NCBIfam" id="NF004761">
    <property type="entry name" value="PRK06092.1"/>
    <property type="match status" value="1"/>
</dbReference>
<keyword evidence="6 11" id="KW-0456">Lyase</keyword>
<comment type="cofactor">
    <cofactor evidence="1">
        <name>pyridoxal 5'-phosphate</name>
        <dbReference type="ChEBI" id="CHEBI:597326"/>
    </cofactor>
</comment>
<comment type="pathway">
    <text evidence="7">Cofactor biosynthesis; tetrahydrofolate biosynthesis; 4-aminobenzoate from chorismate: step 2/2.</text>
</comment>
<dbReference type="InterPro" id="IPR036038">
    <property type="entry name" value="Aminotransferase-like"/>
</dbReference>
<accession>A0ABT0N8L9</accession>
<evidence type="ECO:0000256" key="4">
    <source>
        <dbReference type="ARBA" id="ARBA00022898"/>
    </source>
</evidence>
<dbReference type="Gene3D" id="3.20.10.10">
    <property type="entry name" value="D-amino Acid Aminotransferase, subunit A, domain 2"/>
    <property type="match status" value="1"/>
</dbReference>
<evidence type="ECO:0000256" key="8">
    <source>
        <dbReference type="ARBA" id="ARBA00035676"/>
    </source>
</evidence>
<dbReference type="Proteomes" id="UP001202831">
    <property type="component" value="Unassembled WGS sequence"/>
</dbReference>
<dbReference type="CDD" id="cd01559">
    <property type="entry name" value="ADCL_like"/>
    <property type="match status" value="1"/>
</dbReference>
<evidence type="ECO:0000313" key="11">
    <source>
        <dbReference type="EMBL" id="MCL2914206.1"/>
    </source>
</evidence>
<dbReference type="InterPro" id="IPR017824">
    <property type="entry name" value="Aminodeoxychorismate_lyase_IV"/>
</dbReference>
<keyword evidence="12" id="KW-1185">Reference proteome</keyword>
<dbReference type="Pfam" id="PF01063">
    <property type="entry name" value="Aminotran_4"/>
    <property type="match status" value="1"/>
</dbReference>
<dbReference type="InterPro" id="IPR043131">
    <property type="entry name" value="BCAT-like_N"/>
</dbReference>
<evidence type="ECO:0000256" key="9">
    <source>
        <dbReference type="ARBA" id="ARBA00049529"/>
    </source>
</evidence>
<dbReference type="EC" id="4.1.3.38" evidence="8 10"/>
<keyword evidence="4" id="KW-0663">Pyridoxal phosphate</keyword>
<dbReference type="Gene3D" id="3.30.470.10">
    <property type="match status" value="1"/>
</dbReference>
<reference evidence="11 12" key="1">
    <citation type="submission" date="2022-01" db="EMBL/GenBank/DDBJ databases">
        <title>Whole genome-based taxonomy of the Shewanellaceae.</title>
        <authorList>
            <person name="Martin-Rodriguez A.J."/>
        </authorList>
    </citation>
    <scope>NUCLEOTIDE SEQUENCE [LARGE SCALE GENOMIC DNA]</scope>
    <source>
        <strain evidence="11 12">DSM 21332</strain>
    </source>
</reference>
<dbReference type="PANTHER" id="PTHR42743:SF2">
    <property type="entry name" value="AMINODEOXYCHORISMATE LYASE"/>
    <property type="match status" value="1"/>
</dbReference>
<name>A0ABT0N8L9_9GAMM</name>
<comment type="caution">
    <text evidence="11">The sequence shown here is derived from an EMBL/GenBank/DDBJ whole genome shotgun (WGS) entry which is preliminary data.</text>
</comment>
<evidence type="ECO:0000313" key="12">
    <source>
        <dbReference type="Proteomes" id="UP001202831"/>
    </source>
</evidence>
<dbReference type="EMBL" id="JAKIKT010000003">
    <property type="protein sequence ID" value="MCL2914206.1"/>
    <property type="molecule type" value="Genomic_DNA"/>
</dbReference>
<keyword evidence="5" id="KW-0289">Folate biosynthesis</keyword>
<dbReference type="GO" id="GO:0008696">
    <property type="term" value="F:4-amino-4-deoxychorismate lyase activity"/>
    <property type="evidence" value="ECO:0007669"/>
    <property type="project" value="UniProtKB-EC"/>
</dbReference>
<comment type="catalytic activity">
    <reaction evidence="9">
        <text>4-amino-4-deoxychorismate = 4-aminobenzoate + pyruvate + H(+)</text>
        <dbReference type="Rhea" id="RHEA:16201"/>
        <dbReference type="ChEBI" id="CHEBI:15361"/>
        <dbReference type="ChEBI" id="CHEBI:15378"/>
        <dbReference type="ChEBI" id="CHEBI:17836"/>
        <dbReference type="ChEBI" id="CHEBI:58406"/>
        <dbReference type="EC" id="4.1.3.38"/>
    </reaction>
</comment>
<dbReference type="InterPro" id="IPR050571">
    <property type="entry name" value="Class-IV_PLP-Dep_Aminotrnsfr"/>
</dbReference>
<protein>
    <recommendedName>
        <fullName evidence="8 10">Aminodeoxychorismate lyase</fullName>
        <ecNumber evidence="8 10">4.1.3.38</ecNumber>
    </recommendedName>
</protein>
<sequence>MKEVWINDVKDSVIDPADRALAYGDGLFATMKVKQGQIQFLEQHLRRLSDGAARLGFAFSAGGALLFRLNELATLNPDACIKLLLSRGSGGRGYTAPKSPVPLVILSVSPLPSHYVQWQQKGIGLCKSAVALGRQPLLAGVKHLNRLEQVLIKAQSLPQGIDDVWVCDSDGFLVEGSMGNLLLISDKQVLTPALSFAGVSGVMREQVIHSLLAMGLNVTMGQVTESELLQADHVLMTNSLMGAVPVTRLEDRALTIWPRLSELQQLI</sequence>
<proteinExistence type="inferred from homology"/>
<evidence type="ECO:0000256" key="3">
    <source>
        <dbReference type="ARBA" id="ARBA00011738"/>
    </source>
</evidence>
<comment type="similarity">
    <text evidence="2">Belongs to the class-IV pyridoxal-phosphate-dependent aminotransferase family.</text>
</comment>
<dbReference type="InterPro" id="IPR043132">
    <property type="entry name" value="BCAT-like_C"/>
</dbReference>
<evidence type="ECO:0000256" key="10">
    <source>
        <dbReference type="NCBIfam" id="TIGR03461"/>
    </source>
</evidence>
<dbReference type="SUPFAM" id="SSF56752">
    <property type="entry name" value="D-aminoacid aminotransferase-like PLP-dependent enzymes"/>
    <property type="match status" value="1"/>
</dbReference>
<evidence type="ECO:0000256" key="2">
    <source>
        <dbReference type="ARBA" id="ARBA00009320"/>
    </source>
</evidence>
<dbReference type="NCBIfam" id="TIGR03461">
    <property type="entry name" value="pabC_Proteo"/>
    <property type="match status" value="1"/>
</dbReference>